<reference evidence="2" key="1">
    <citation type="journal article" date="2017" name="Nat. Ecol. Evol.">
        <title>Genome expansion and lineage-specific genetic innovations in the forest pathogenic fungi Armillaria.</title>
        <authorList>
            <person name="Sipos G."/>
            <person name="Prasanna A.N."/>
            <person name="Walter M.C."/>
            <person name="O'Connor E."/>
            <person name="Balint B."/>
            <person name="Krizsan K."/>
            <person name="Kiss B."/>
            <person name="Hess J."/>
            <person name="Varga T."/>
            <person name="Slot J."/>
            <person name="Riley R."/>
            <person name="Boka B."/>
            <person name="Rigling D."/>
            <person name="Barry K."/>
            <person name="Lee J."/>
            <person name="Mihaltcheva S."/>
            <person name="LaButti K."/>
            <person name="Lipzen A."/>
            <person name="Waldron R."/>
            <person name="Moloney N.M."/>
            <person name="Sperisen C."/>
            <person name="Kredics L."/>
            <person name="Vagvoelgyi C."/>
            <person name="Patrignani A."/>
            <person name="Fitzpatrick D."/>
            <person name="Nagy I."/>
            <person name="Doyle S."/>
            <person name="Anderson J.B."/>
            <person name="Grigoriev I.V."/>
            <person name="Gueldener U."/>
            <person name="Muensterkoetter M."/>
            <person name="Nagy L.G."/>
        </authorList>
    </citation>
    <scope>NUCLEOTIDE SEQUENCE [LARGE SCALE GENOMIC DNA]</scope>
    <source>
        <strain evidence="2">Ar21-2</strain>
    </source>
</reference>
<dbReference type="EMBL" id="KZ293673">
    <property type="protein sequence ID" value="PBK88291.1"/>
    <property type="molecule type" value="Genomic_DNA"/>
</dbReference>
<gene>
    <name evidence="1" type="ORF">ARMGADRAFT_1016071</name>
</gene>
<dbReference type="AlphaFoldDB" id="A0A2H3CZ63"/>
<dbReference type="InParanoid" id="A0A2H3CZ63"/>
<keyword evidence="2" id="KW-1185">Reference proteome</keyword>
<organism evidence="1 2">
    <name type="scientific">Armillaria gallica</name>
    <name type="common">Bulbous honey fungus</name>
    <name type="synonym">Armillaria bulbosa</name>
    <dbReference type="NCBI Taxonomy" id="47427"/>
    <lineage>
        <taxon>Eukaryota</taxon>
        <taxon>Fungi</taxon>
        <taxon>Dikarya</taxon>
        <taxon>Basidiomycota</taxon>
        <taxon>Agaricomycotina</taxon>
        <taxon>Agaricomycetes</taxon>
        <taxon>Agaricomycetidae</taxon>
        <taxon>Agaricales</taxon>
        <taxon>Marasmiineae</taxon>
        <taxon>Physalacriaceae</taxon>
        <taxon>Armillaria</taxon>
    </lineage>
</organism>
<evidence type="ECO:0000313" key="2">
    <source>
        <dbReference type="Proteomes" id="UP000217790"/>
    </source>
</evidence>
<protein>
    <submittedName>
        <fullName evidence="1">Uncharacterized protein</fullName>
    </submittedName>
</protein>
<feature type="non-terminal residue" evidence="1">
    <location>
        <position position="95"/>
    </location>
</feature>
<name>A0A2H3CZ63_ARMGA</name>
<proteinExistence type="predicted"/>
<accession>A0A2H3CZ63</accession>
<dbReference type="Proteomes" id="UP000217790">
    <property type="component" value="Unassembled WGS sequence"/>
</dbReference>
<evidence type="ECO:0000313" key="1">
    <source>
        <dbReference type="EMBL" id="PBK88291.1"/>
    </source>
</evidence>
<sequence>MLAHRRKRFVDVGREVEQSRRMRDKGALAEDGSKCPPSDANDILEVALDAWVRVSLFERFGLAHVPHLDLHSGCLSEEWFTHVSPSIRVFGTSLL</sequence>